<sequence>MLRTATTVEAASGDWRETVDFVTEAEKLGLDMCWVAEAWGADAPSPLGFLAARTERILLGSGIIQLGTRTPVAIAQAALTLSRLSEGRFLLGLGPSGPQVIEGLHGVPFARPLARMRETVQIVRQAVAGEKIDHSGTAFTIPLPGGEARPMRLAIRAEHDLPVYLATLSPKMLHLTGEIADGWLGTSFVPEGSRTAYFDHLDAGLAAAGRDRTALDVCQGAEVAFARDEDELTTMLAGRKKELAFSLGGMGSGSTNFYNDAYSRQGWAEVAAEVRARWQAGDRDGAAARVTDDMVLGTTLIGTPERVRSRLRDWRDAGVTTIRLYPSGDTLAARLDTLGRALDLVREVDEETGQAPPVSDSGPSASDSGPSAAGGGAGRLLP</sequence>
<dbReference type="Proteomes" id="UP000638353">
    <property type="component" value="Unassembled WGS sequence"/>
</dbReference>
<feature type="region of interest" description="Disordered" evidence="2">
    <location>
        <begin position="348"/>
        <end position="382"/>
    </location>
</feature>
<feature type="compositionally biased region" description="Low complexity" evidence="2">
    <location>
        <begin position="355"/>
        <end position="371"/>
    </location>
</feature>
<dbReference type="Gene3D" id="3.20.20.30">
    <property type="entry name" value="Luciferase-like domain"/>
    <property type="match status" value="1"/>
</dbReference>
<dbReference type="InterPro" id="IPR036661">
    <property type="entry name" value="Luciferase-like_sf"/>
</dbReference>
<keyword evidence="4" id="KW-0503">Monooxygenase</keyword>
<dbReference type="Pfam" id="PF00296">
    <property type="entry name" value="Bac_luciferase"/>
    <property type="match status" value="1"/>
</dbReference>
<evidence type="ECO:0000313" key="4">
    <source>
        <dbReference type="EMBL" id="GHC86215.1"/>
    </source>
</evidence>
<evidence type="ECO:0000256" key="1">
    <source>
        <dbReference type="ARBA" id="ARBA00023002"/>
    </source>
</evidence>
<name>A0A918WUV9_9ACTN</name>
<dbReference type="InterPro" id="IPR050564">
    <property type="entry name" value="F420-G6PD/mer"/>
</dbReference>
<protein>
    <submittedName>
        <fullName evidence="4">FMN-dependent monooxygenase</fullName>
    </submittedName>
</protein>
<accession>A0A918WUV9</accession>
<reference evidence="4" key="2">
    <citation type="submission" date="2020-09" db="EMBL/GenBank/DDBJ databases">
        <authorList>
            <person name="Sun Q."/>
            <person name="Ohkuma M."/>
        </authorList>
    </citation>
    <scope>NUCLEOTIDE SEQUENCE</scope>
    <source>
        <strain evidence="4">JCM 4637</strain>
    </source>
</reference>
<dbReference type="PANTHER" id="PTHR43244">
    <property type="match status" value="1"/>
</dbReference>
<reference evidence="4" key="1">
    <citation type="journal article" date="2014" name="Int. J. Syst. Evol. Microbiol.">
        <title>Complete genome sequence of Corynebacterium casei LMG S-19264T (=DSM 44701T), isolated from a smear-ripened cheese.</title>
        <authorList>
            <consortium name="US DOE Joint Genome Institute (JGI-PGF)"/>
            <person name="Walter F."/>
            <person name="Albersmeier A."/>
            <person name="Kalinowski J."/>
            <person name="Ruckert C."/>
        </authorList>
    </citation>
    <scope>NUCLEOTIDE SEQUENCE</scope>
    <source>
        <strain evidence="4">JCM 4637</strain>
    </source>
</reference>
<dbReference type="AlphaFoldDB" id="A0A918WUV9"/>
<dbReference type="EMBL" id="BMVC01000003">
    <property type="protein sequence ID" value="GHC86215.1"/>
    <property type="molecule type" value="Genomic_DNA"/>
</dbReference>
<dbReference type="SUPFAM" id="SSF51679">
    <property type="entry name" value="Bacterial luciferase-like"/>
    <property type="match status" value="1"/>
</dbReference>
<evidence type="ECO:0000256" key="2">
    <source>
        <dbReference type="SAM" id="MobiDB-lite"/>
    </source>
</evidence>
<proteinExistence type="predicted"/>
<dbReference type="PANTHER" id="PTHR43244:SF1">
    <property type="entry name" value="5,10-METHYLENETETRAHYDROMETHANOPTERIN REDUCTASE"/>
    <property type="match status" value="1"/>
</dbReference>
<feature type="compositionally biased region" description="Gly residues" evidence="2">
    <location>
        <begin position="372"/>
        <end position="382"/>
    </location>
</feature>
<keyword evidence="1" id="KW-0560">Oxidoreductase</keyword>
<dbReference type="GO" id="GO:0016705">
    <property type="term" value="F:oxidoreductase activity, acting on paired donors, with incorporation or reduction of molecular oxygen"/>
    <property type="evidence" value="ECO:0007669"/>
    <property type="project" value="InterPro"/>
</dbReference>
<evidence type="ECO:0000313" key="5">
    <source>
        <dbReference type="Proteomes" id="UP000638353"/>
    </source>
</evidence>
<evidence type="ECO:0000259" key="3">
    <source>
        <dbReference type="Pfam" id="PF00296"/>
    </source>
</evidence>
<dbReference type="InterPro" id="IPR011251">
    <property type="entry name" value="Luciferase-like_dom"/>
</dbReference>
<organism evidence="4 5">
    <name type="scientific">Streptomyces finlayi</name>
    <dbReference type="NCBI Taxonomy" id="67296"/>
    <lineage>
        <taxon>Bacteria</taxon>
        <taxon>Bacillati</taxon>
        <taxon>Actinomycetota</taxon>
        <taxon>Actinomycetes</taxon>
        <taxon>Kitasatosporales</taxon>
        <taxon>Streptomycetaceae</taxon>
        <taxon>Streptomyces</taxon>
    </lineage>
</organism>
<feature type="domain" description="Luciferase-like" evidence="3">
    <location>
        <begin position="10"/>
        <end position="320"/>
    </location>
</feature>
<dbReference type="GO" id="GO:0004497">
    <property type="term" value="F:monooxygenase activity"/>
    <property type="evidence" value="ECO:0007669"/>
    <property type="project" value="UniProtKB-KW"/>
</dbReference>
<comment type="caution">
    <text evidence="4">The sequence shown here is derived from an EMBL/GenBank/DDBJ whole genome shotgun (WGS) entry which is preliminary data.</text>
</comment>
<dbReference type="CDD" id="cd01097">
    <property type="entry name" value="Tetrahydromethanopterin_reductase"/>
    <property type="match status" value="1"/>
</dbReference>
<gene>
    <name evidence="4" type="ORF">GCM10010334_17110</name>
</gene>